<evidence type="ECO:0000256" key="1">
    <source>
        <dbReference type="SAM" id="MobiDB-lite"/>
    </source>
</evidence>
<sequence>MSSPSSTPRLLTPDTTGSTSSDPSTLGVTTPDKALKKSRRQTAFYPNMKSSSGTKQLKPFSRSAAKRESVMALGSIEHLQHYFTKTGLSAPTNPLEKKNLGLVPALGGIVSGINTGLALPTSHSGLALPPTPVVPTIVPPPFEHHVRSVETDPETLKPGVIDDLASIAHTWGLSSTAPTTSSSAPGSPAHFDVLAALKLTTQGIRAVRNYVLALPSDTVVALRDEFRSRVTASAPALKRQTSRDTAERDPLALVRRAALDLLAVLRELEEKARLPLSDDAYDASSDHEPSSSSQGGHSRVASPASHSIEIEPPEFTGSEYDPELSFSLVKVKGRHEHVPVWEEETYEINSTLSPEEREKREGWEERLVLGGGWLYKQDVALEQLGREKDAVRKYLDDVDDVLFGGSRDGSRGWERERKKIEKEREARRASRRASAGDGDGFGFPKQKRQASVGRRVVSTGMLDAMREMTVSEEPEEIDQGSDGLHSLVEEEEIVEDEDLPDWAKRSTFGDDPMSRLQAVLRALTPVPLQAALPPTDSDRLTILTSLASGQLLCEAYNVGVRRSRKPWGFISKHGIHDLLTLEQEKGGGEEEKEKRKKGWTFRRVDNLRLWAAALKLRYMLPIVTPPTASGTVQPSSNLPTPVTSPSPAATRFPAHAQEAPIHFDALLVAKKDTGWDAMLETAVMRWMAAVVDEKRGER</sequence>
<dbReference type="Proteomes" id="UP000054196">
    <property type="component" value="Unassembled WGS sequence"/>
</dbReference>
<dbReference type="PANTHER" id="PTHR38702">
    <property type="entry name" value="CALPONIN-HOMOLOGY (CH) DOMAIN-CONTAINING PROTEIN"/>
    <property type="match status" value="1"/>
</dbReference>
<proteinExistence type="predicted"/>
<keyword evidence="3" id="KW-1185">Reference proteome</keyword>
<evidence type="ECO:0000313" key="3">
    <source>
        <dbReference type="Proteomes" id="UP000054196"/>
    </source>
</evidence>
<name>R7S3V1_PUNST</name>
<dbReference type="AlphaFoldDB" id="R7S3V1"/>
<evidence type="ECO:0000313" key="2">
    <source>
        <dbReference type="EMBL" id="EIN04477.1"/>
    </source>
</evidence>
<feature type="region of interest" description="Disordered" evidence="1">
    <location>
        <begin position="279"/>
        <end position="305"/>
    </location>
</feature>
<dbReference type="PANTHER" id="PTHR38702:SF1">
    <property type="entry name" value="CALPONIN-HOMOLOGY (CH) DOMAIN-CONTAINING PROTEIN"/>
    <property type="match status" value="1"/>
</dbReference>
<protein>
    <submittedName>
        <fullName evidence="2">Uncharacterized protein</fullName>
    </submittedName>
</protein>
<accession>R7S3V1</accession>
<dbReference type="EMBL" id="JH687554">
    <property type="protein sequence ID" value="EIN04477.1"/>
    <property type="molecule type" value="Genomic_DNA"/>
</dbReference>
<reference evidence="3" key="1">
    <citation type="journal article" date="2012" name="Science">
        <title>The Paleozoic origin of enzymatic lignin decomposition reconstructed from 31 fungal genomes.</title>
        <authorList>
            <person name="Floudas D."/>
            <person name="Binder M."/>
            <person name="Riley R."/>
            <person name="Barry K."/>
            <person name="Blanchette R.A."/>
            <person name="Henrissat B."/>
            <person name="Martinez A.T."/>
            <person name="Otillar R."/>
            <person name="Spatafora J.W."/>
            <person name="Yadav J.S."/>
            <person name="Aerts A."/>
            <person name="Benoit I."/>
            <person name="Boyd A."/>
            <person name="Carlson A."/>
            <person name="Copeland A."/>
            <person name="Coutinho P.M."/>
            <person name="de Vries R.P."/>
            <person name="Ferreira P."/>
            <person name="Findley K."/>
            <person name="Foster B."/>
            <person name="Gaskell J."/>
            <person name="Glotzer D."/>
            <person name="Gorecki P."/>
            <person name="Heitman J."/>
            <person name="Hesse C."/>
            <person name="Hori C."/>
            <person name="Igarashi K."/>
            <person name="Jurgens J.A."/>
            <person name="Kallen N."/>
            <person name="Kersten P."/>
            <person name="Kohler A."/>
            <person name="Kuees U."/>
            <person name="Kumar T.K.A."/>
            <person name="Kuo A."/>
            <person name="LaButti K."/>
            <person name="Larrondo L.F."/>
            <person name="Lindquist E."/>
            <person name="Ling A."/>
            <person name="Lombard V."/>
            <person name="Lucas S."/>
            <person name="Lundell T."/>
            <person name="Martin R."/>
            <person name="McLaughlin D.J."/>
            <person name="Morgenstern I."/>
            <person name="Morin E."/>
            <person name="Murat C."/>
            <person name="Nagy L.G."/>
            <person name="Nolan M."/>
            <person name="Ohm R.A."/>
            <person name="Patyshakuliyeva A."/>
            <person name="Rokas A."/>
            <person name="Ruiz-Duenas F.J."/>
            <person name="Sabat G."/>
            <person name="Salamov A."/>
            <person name="Samejima M."/>
            <person name="Schmutz J."/>
            <person name="Slot J.C."/>
            <person name="St John F."/>
            <person name="Stenlid J."/>
            <person name="Sun H."/>
            <person name="Sun S."/>
            <person name="Syed K."/>
            <person name="Tsang A."/>
            <person name="Wiebenga A."/>
            <person name="Young D."/>
            <person name="Pisabarro A."/>
            <person name="Eastwood D.C."/>
            <person name="Martin F."/>
            <person name="Cullen D."/>
            <person name="Grigoriev I.V."/>
            <person name="Hibbett D.S."/>
        </authorList>
    </citation>
    <scope>NUCLEOTIDE SEQUENCE [LARGE SCALE GENOMIC DNA]</scope>
    <source>
        <strain evidence="3">HHB-11173 SS5</strain>
    </source>
</reference>
<dbReference type="KEGG" id="psq:PUNSTDRAFT_128318"/>
<organism evidence="2 3">
    <name type="scientific">Punctularia strigosozonata (strain HHB-11173)</name>
    <name type="common">White-rot fungus</name>
    <dbReference type="NCBI Taxonomy" id="741275"/>
    <lineage>
        <taxon>Eukaryota</taxon>
        <taxon>Fungi</taxon>
        <taxon>Dikarya</taxon>
        <taxon>Basidiomycota</taxon>
        <taxon>Agaricomycotina</taxon>
        <taxon>Agaricomycetes</taxon>
        <taxon>Corticiales</taxon>
        <taxon>Punctulariaceae</taxon>
        <taxon>Punctularia</taxon>
    </lineage>
</organism>
<dbReference type="GeneID" id="18878127"/>
<dbReference type="eggNOG" id="ENOG502S2SA">
    <property type="taxonomic scope" value="Eukaryota"/>
</dbReference>
<feature type="region of interest" description="Disordered" evidence="1">
    <location>
        <begin position="628"/>
        <end position="649"/>
    </location>
</feature>
<dbReference type="HOGENOM" id="CLU_013928_0_0_1"/>
<gene>
    <name evidence="2" type="ORF">PUNSTDRAFT_128318</name>
</gene>
<feature type="compositionally biased region" description="Basic and acidic residues" evidence="1">
    <location>
        <begin position="410"/>
        <end position="428"/>
    </location>
</feature>
<dbReference type="OrthoDB" id="2534759at2759"/>
<feature type="region of interest" description="Disordered" evidence="1">
    <location>
        <begin position="1"/>
        <end position="62"/>
    </location>
</feature>
<feature type="region of interest" description="Disordered" evidence="1">
    <location>
        <begin position="410"/>
        <end position="449"/>
    </location>
</feature>
<feature type="compositionally biased region" description="Low complexity" evidence="1">
    <location>
        <begin position="639"/>
        <end position="649"/>
    </location>
</feature>
<dbReference type="OMA" id="GWLYRQD"/>
<feature type="compositionally biased region" description="Polar residues" evidence="1">
    <location>
        <begin position="628"/>
        <end position="638"/>
    </location>
</feature>
<feature type="compositionally biased region" description="Low complexity" evidence="1">
    <location>
        <begin position="1"/>
        <end position="27"/>
    </location>
</feature>
<dbReference type="RefSeq" id="XP_007388272.1">
    <property type="nucleotide sequence ID" value="XM_007388210.1"/>
</dbReference>